<dbReference type="PROSITE" id="PS50990">
    <property type="entry name" value="PEPTIDASE_C39"/>
    <property type="match status" value="1"/>
</dbReference>
<evidence type="ECO:0000313" key="3">
    <source>
        <dbReference type="Proteomes" id="UP000176803"/>
    </source>
</evidence>
<feature type="domain" description="Peptidase C39" evidence="1">
    <location>
        <begin position="18"/>
        <end position="168"/>
    </location>
</feature>
<reference evidence="2 3" key="1">
    <citation type="journal article" date="2016" name="Nat. Commun.">
        <title>Thousands of microbial genomes shed light on interconnected biogeochemical processes in an aquifer system.</title>
        <authorList>
            <person name="Anantharaman K."/>
            <person name="Brown C.T."/>
            <person name="Hug L.A."/>
            <person name="Sharon I."/>
            <person name="Castelle C.J."/>
            <person name="Probst A.J."/>
            <person name="Thomas B.C."/>
            <person name="Singh A."/>
            <person name="Wilkins M.J."/>
            <person name="Karaoz U."/>
            <person name="Brodie E.L."/>
            <person name="Williams K.H."/>
            <person name="Hubbard S.S."/>
            <person name="Banfield J.F."/>
        </authorList>
    </citation>
    <scope>NUCLEOTIDE SEQUENCE [LARGE SCALE GENOMIC DNA]</scope>
</reference>
<dbReference type="SUPFAM" id="SSF54001">
    <property type="entry name" value="Cysteine proteinases"/>
    <property type="match status" value="1"/>
</dbReference>
<dbReference type="Gene3D" id="3.90.70.10">
    <property type="entry name" value="Cysteine proteinases"/>
    <property type="match status" value="1"/>
</dbReference>
<evidence type="ECO:0000313" key="2">
    <source>
        <dbReference type="EMBL" id="OGK37224.1"/>
    </source>
</evidence>
<dbReference type="Pfam" id="PF03412">
    <property type="entry name" value="Peptidase_C39"/>
    <property type="match status" value="1"/>
</dbReference>
<proteinExistence type="predicted"/>
<protein>
    <recommendedName>
        <fullName evidence="1">Peptidase C39 domain-containing protein</fullName>
    </recommendedName>
</protein>
<dbReference type="GO" id="GO:0005524">
    <property type="term" value="F:ATP binding"/>
    <property type="evidence" value="ECO:0007669"/>
    <property type="project" value="InterPro"/>
</dbReference>
<organism evidence="2 3">
    <name type="scientific">Candidatus Roizmanbacteria bacterium RIFCSPHIGHO2_12_FULL_41_11</name>
    <dbReference type="NCBI Taxonomy" id="1802052"/>
    <lineage>
        <taxon>Bacteria</taxon>
        <taxon>Candidatus Roizmaniibacteriota</taxon>
    </lineage>
</organism>
<dbReference type="InterPro" id="IPR005074">
    <property type="entry name" value="Peptidase_C39"/>
</dbReference>
<dbReference type="Proteomes" id="UP000176803">
    <property type="component" value="Unassembled WGS sequence"/>
</dbReference>
<dbReference type="GO" id="GO:0016020">
    <property type="term" value="C:membrane"/>
    <property type="evidence" value="ECO:0007669"/>
    <property type="project" value="InterPro"/>
</dbReference>
<dbReference type="EMBL" id="MGAC01000045">
    <property type="protein sequence ID" value="OGK37224.1"/>
    <property type="molecule type" value="Genomic_DNA"/>
</dbReference>
<dbReference type="AlphaFoldDB" id="A0A1F7I1J2"/>
<gene>
    <name evidence="2" type="ORF">A3F03_04635</name>
</gene>
<sequence>MPRTSSKVHSPPFKRYGQISDSHCGPAVVQMLLSKWRIKVTQEAITEAVHVKRFIKVHGTRIDQLALAVKKLAPQVQFWYKDFASIDDIRLLLREHQLPVAVEWQGMFFVHRHRGKYTEDGHYSIIIQIKDDKREITLVDPYKDFAKKHRTISIPRFVHRWWDHNDFMSPKTKKIKVKKDIRALFVITKKDYVFPPQLELIKS</sequence>
<comment type="caution">
    <text evidence="2">The sequence shown here is derived from an EMBL/GenBank/DDBJ whole genome shotgun (WGS) entry which is preliminary data.</text>
</comment>
<dbReference type="InterPro" id="IPR038765">
    <property type="entry name" value="Papain-like_cys_pep_sf"/>
</dbReference>
<dbReference type="GO" id="GO:0006508">
    <property type="term" value="P:proteolysis"/>
    <property type="evidence" value="ECO:0007669"/>
    <property type="project" value="InterPro"/>
</dbReference>
<accession>A0A1F7I1J2</accession>
<evidence type="ECO:0000259" key="1">
    <source>
        <dbReference type="PROSITE" id="PS50990"/>
    </source>
</evidence>
<name>A0A1F7I1J2_9BACT</name>
<dbReference type="GO" id="GO:0008233">
    <property type="term" value="F:peptidase activity"/>
    <property type="evidence" value="ECO:0007669"/>
    <property type="project" value="InterPro"/>
</dbReference>